<name>A0A504Z0E2_FASGI</name>
<organism evidence="1 2">
    <name type="scientific">Fasciola gigantica</name>
    <name type="common">Giant liver fluke</name>
    <dbReference type="NCBI Taxonomy" id="46835"/>
    <lineage>
        <taxon>Eukaryota</taxon>
        <taxon>Metazoa</taxon>
        <taxon>Spiralia</taxon>
        <taxon>Lophotrochozoa</taxon>
        <taxon>Platyhelminthes</taxon>
        <taxon>Trematoda</taxon>
        <taxon>Digenea</taxon>
        <taxon>Plagiorchiida</taxon>
        <taxon>Echinostomata</taxon>
        <taxon>Echinostomatoidea</taxon>
        <taxon>Fasciolidae</taxon>
        <taxon>Fasciola</taxon>
    </lineage>
</organism>
<dbReference type="AlphaFoldDB" id="A0A504Z0E2"/>
<dbReference type="OrthoDB" id="6271079at2759"/>
<dbReference type="EMBL" id="SUNJ01000976">
    <property type="protein sequence ID" value="TPP67184.1"/>
    <property type="molecule type" value="Genomic_DNA"/>
</dbReference>
<dbReference type="STRING" id="46835.A0A504Z0E2"/>
<protein>
    <submittedName>
        <fullName evidence="1">Uncharacterized protein</fullName>
    </submittedName>
</protein>
<gene>
    <name evidence="1" type="ORF">FGIG_11291</name>
</gene>
<dbReference type="Proteomes" id="UP000316759">
    <property type="component" value="Unassembled WGS sequence"/>
</dbReference>
<keyword evidence="2" id="KW-1185">Reference proteome</keyword>
<sequence>MRWRVSPHLLSAGSAIGLKWRSREVRTDLEVRKVLGASRSNKLFDIELAEFRVSLVASWSAEAGVTSLEEADSFEALTSLPDAVRVVCRKLDDGQFYFIPEPDTSEPGEEPEDMEQ</sequence>
<accession>A0A504Z0E2</accession>
<evidence type="ECO:0000313" key="1">
    <source>
        <dbReference type="EMBL" id="TPP67184.1"/>
    </source>
</evidence>
<proteinExistence type="predicted"/>
<evidence type="ECO:0000313" key="2">
    <source>
        <dbReference type="Proteomes" id="UP000316759"/>
    </source>
</evidence>
<comment type="caution">
    <text evidence="1">The sequence shown here is derived from an EMBL/GenBank/DDBJ whole genome shotgun (WGS) entry which is preliminary data.</text>
</comment>
<reference evidence="1 2" key="1">
    <citation type="submission" date="2019-04" db="EMBL/GenBank/DDBJ databases">
        <title>Annotation for the trematode Fasciola gigantica.</title>
        <authorList>
            <person name="Choi Y.-J."/>
        </authorList>
    </citation>
    <scope>NUCLEOTIDE SEQUENCE [LARGE SCALE GENOMIC DNA]</scope>
    <source>
        <strain evidence="1">Uganda_cow_1</strain>
    </source>
</reference>